<dbReference type="RefSeq" id="WP_395125143.1">
    <property type="nucleotide sequence ID" value="NZ_JBIMSP010000028.1"/>
</dbReference>
<accession>A0ABW7KT74</accession>
<sequence length="165" mass="17877">NHTDLTGTLSRSHQRFHVRKYATGTPQPSITVGISKTHGTIAVIKNPADYAWAHASFTSKPVGVVDLASRKINEWAIALITIEEHSSVALHPADSNLFEAACDEVRETRSITAAKLRMRPSGIGATFWYECETRLIPVNDGVRWGLLEITTPCASTAGPIARAGT</sequence>
<organism evidence="1 2">
    <name type="scientific">Antrihabitans spumae</name>
    <dbReference type="NCBI Taxonomy" id="3373370"/>
    <lineage>
        <taxon>Bacteria</taxon>
        <taxon>Bacillati</taxon>
        <taxon>Actinomycetota</taxon>
        <taxon>Actinomycetes</taxon>
        <taxon>Mycobacteriales</taxon>
        <taxon>Nocardiaceae</taxon>
        <taxon>Antrihabitans</taxon>
    </lineage>
</organism>
<reference evidence="1 2" key="1">
    <citation type="submission" date="2024-10" db="EMBL/GenBank/DDBJ databases">
        <authorList>
            <person name="Riesco R."/>
        </authorList>
    </citation>
    <scope>NUCLEOTIDE SEQUENCE [LARGE SCALE GENOMIC DNA]</scope>
    <source>
        <strain evidence="1 2">NCIMB 15448</strain>
    </source>
</reference>
<comment type="caution">
    <text evidence="1">The sequence shown here is derived from an EMBL/GenBank/DDBJ whole genome shotgun (WGS) entry which is preliminary data.</text>
</comment>
<proteinExistence type="predicted"/>
<protein>
    <submittedName>
        <fullName evidence="1">Uncharacterized protein</fullName>
    </submittedName>
</protein>
<name>A0ABW7KT74_9NOCA</name>
<gene>
    <name evidence="1" type="ORF">ACHIPV_17165</name>
</gene>
<dbReference type="Proteomes" id="UP001609176">
    <property type="component" value="Unassembled WGS sequence"/>
</dbReference>
<evidence type="ECO:0000313" key="2">
    <source>
        <dbReference type="Proteomes" id="UP001609176"/>
    </source>
</evidence>
<evidence type="ECO:0000313" key="1">
    <source>
        <dbReference type="EMBL" id="MFH5243591.1"/>
    </source>
</evidence>
<dbReference type="EMBL" id="JBIMSP010000028">
    <property type="protein sequence ID" value="MFH5243591.1"/>
    <property type="molecule type" value="Genomic_DNA"/>
</dbReference>
<feature type="non-terminal residue" evidence="1">
    <location>
        <position position="1"/>
    </location>
</feature>